<dbReference type="SUPFAM" id="SSF49299">
    <property type="entry name" value="PKD domain"/>
    <property type="match status" value="1"/>
</dbReference>
<dbReference type="InterPro" id="IPR000601">
    <property type="entry name" value="PKD_dom"/>
</dbReference>
<dbReference type="Proteomes" id="UP000019753">
    <property type="component" value="Unassembled WGS sequence"/>
</dbReference>
<evidence type="ECO:0000259" key="1">
    <source>
        <dbReference type="PROSITE" id="PS50093"/>
    </source>
</evidence>
<evidence type="ECO:0000313" key="3">
    <source>
        <dbReference type="Proteomes" id="UP000019753"/>
    </source>
</evidence>
<keyword evidence="3" id="KW-1185">Reference proteome</keyword>
<reference evidence="2 3" key="1">
    <citation type="submission" date="2014-01" db="EMBL/GenBank/DDBJ databases">
        <title>Actinotalea ferrariae CF5-4.</title>
        <authorList>
            <person name="Chen F."/>
            <person name="Li Y."/>
            <person name="Wang G."/>
        </authorList>
    </citation>
    <scope>NUCLEOTIDE SEQUENCE [LARGE SCALE GENOMIC DNA]</scope>
    <source>
        <strain evidence="2 3">CF5-4</strain>
    </source>
</reference>
<proteinExistence type="predicted"/>
<dbReference type="RefSeq" id="WP_052022531.1">
    <property type="nucleotide sequence ID" value="NZ_AXCW01000058.1"/>
</dbReference>
<dbReference type="EMBL" id="AXCW01000058">
    <property type="protein sequence ID" value="EYR63953.1"/>
    <property type="molecule type" value="Genomic_DNA"/>
</dbReference>
<dbReference type="InterPro" id="IPR013783">
    <property type="entry name" value="Ig-like_fold"/>
</dbReference>
<gene>
    <name evidence="2" type="ORF">N866_16915</name>
</gene>
<evidence type="ECO:0000313" key="2">
    <source>
        <dbReference type="EMBL" id="EYR63953.1"/>
    </source>
</evidence>
<comment type="caution">
    <text evidence="2">The sequence shown here is derived from an EMBL/GenBank/DDBJ whole genome shotgun (WGS) entry which is preliminary data.</text>
</comment>
<feature type="domain" description="PKD" evidence="1">
    <location>
        <begin position="58"/>
        <end position="104"/>
    </location>
</feature>
<name>A0A021VS45_9CELL</name>
<dbReference type="OrthoDB" id="5192284at2"/>
<dbReference type="InterPro" id="IPR035986">
    <property type="entry name" value="PKD_dom_sf"/>
</dbReference>
<protein>
    <recommendedName>
        <fullName evidence="1">PKD domain-containing protein</fullName>
    </recommendedName>
</protein>
<accession>A0A021VS45</accession>
<dbReference type="AlphaFoldDB" id="A0A021VS45"/>
<organism evidence="2 3">
    <name type="scientific">Actinotalea ferrariae CF5-4</name>
    <dbReference type="NCBI Taxonomy" id="948458"/>
    <lineage>
        <taxon>Bacteria</taxon>
        <taxon>Bacillati</taxon>
        <taxon>Actinomycetota</taxon>
        <taxon>Actinomycetes</taxon>
        <taxon>Micrococcales</taxon>
        <taxon>Cellulomonadaceae</taxon>
        <taxon>Actinotalea</taxon>
    </lineage>
</organism>
<dbReference type="GO" id="GO:0005975">
    <property type="term" value="P:carbohydrate metabolic process"/>
    <property type="evidence" value="ECO:0007669"/>
    <property type="project" value="UniProtKB-ARBA"/>
</dbReference>
<dbReference type="PROSITE" id="PS50093">
    <property type="entry name" value="PKD"/>
    <property type="match status" value="1"/>
</dbReference>
<dbReference type="Pfam" id="PF00801">
    <property type="entry name" value="PKD"/>
    <property type="match status" value="1"/>
</dbReference>
<dbReference type="Gene3D" id="2.60.40.10">
    <property type="entry name" value="Immunoglobulins"/>
    <property type="match status" value="1"/>
</dbReference>
<sequence>MTLSVEEFRRLPLVASVPSIQPADGRNLVNMPLIVFTDGRPQQLATTVLGVAVIVRATPTQFSWEFGDGTAPLVTSDPGASYPDHTVSHPYPREGTYIVQLTTTWRGEFQVAGSSVWQPVDGTATTVSDPFTVTVEEAVPRLVSRP</sequence>